<feature type="compositionally biased region" description="Basic residues" evidence="1">
    <location>
        <begin position="667"/>
        <end position="677"/>
    </location>
</feature>
<protein>
    <submittedName>
        <fullName evidence="2">Uncharacterized protein</fullName>
    </submittedName>
</protein>
<proteinExistence type="predicted"/>
<sequence length="751" mass="82989">MILRKVKDQPRPAQEELVNDFKRAGTTVSRAAIISSSQTCSTATSSLLLLTDLLHRYTPASSSSQTCFTATLQSPPHRPAPPLHSSLLLLTDLLHRYTPASSSSQTCSTATSSLLLLTDLLHRYLQSPPPHRPAPPLHSSLLLTDLLHRYTPASSSSQTCSTATLQPPPPDLLHRYTPASSSSQTCSTATLQPPPPHRPAPPLHSSLLLTDLLHRYTPASSSQTCSTATLQPPPHRPAPPLHSSLLLTDLLHRYTPASSSSQTCSTATLQSPPPHRPAPPLHSSLLPRPAPPLHSSLLLLTDLLHRYTPASSSQTCSTATLQSPPPHRPAPPLHSRPPPHRPAPPLHSSLLLTDLLHRYTPASSSQTCSTATLQPPPPHRPAPPLHSSLLLLTDLLHRYLQPPPPPPHRPAPPLHSSLLLLLTDLLHRYTPASSSQTRDAPIQLFQFRYTDPDTLALSFCRYPISTDTSDGLPQVSVSVLDMDSLLEVQVDVEQDYSQQLQWVLESPEDRRGYLEQPIETGKVLDRHRKEDEARVLKLVQQFKTGVRTCYFDSESLARYGWRGYKKETKPDFLPLFEPEEVEPKKKRDFSRAARCQWLRPLKTPCVRPRPHTASVSGTFGPDPLLSGILPEKYTSVLGPLQRQTSMLYLLCSPLSHASHGSEPSPSPRRRRRMAHHMGSKVTYKRLPLTPLSVKPLSVKSFSVKPRCVRQLFRNLSPELNTGPAPKVPPPTTPRREGRAAADPTYDVTKRL</sequence>
<feature type="region of interest" description="Disordered" evidence="1">
    <location>
        <begin position="714"/>
        <end position="751"/>
    </location>
</feature>
<feature type="compositionally biased region" description="Pro residues" evidence="1">
    <location>
        <begin position="231"/>
        <end position="240"/>
    </location>
</feature>
<feature type="compositionally biased region" description="Low complexity" evidence="1">
    <location>
        <begin position="257"/>
        <end position="270"/>
    </location>
</feature>
<reference evidence="3" key="1">
    <citation type="submission" date="2024-04" db="EMBL/GenBank/DDBJ databases">
        <title>Salinicola lusitanus LLJ914,a marine bacterium isolated from the Okinawa Trough.</title>
        <authorList>
            <person name="Li J."/>
        </authorList>
    </citation>
    <scope>NUCLEOTIDE SEQUENCE [LARGE SCALE GENOMIC DNA]</scope>
</reference>
<evidence type="ECO:0000256" key="1">
    <source>
        <dbReference type="SAM" id="MobiDB-lite"/>
    </source>
</evidence>
<evidence type="ECO:0000313" key="3">
    <source>
        <dbReference type="Proteomes" id="UP001460270"/>
    </source>
</evidence>
<feature type="region of interest" description="Disordered" evidence="1">
    <location>
        <begin position="223"/>
        <end position="242"/>
    </location>
</feature>
<feature type="compositionally biased region" description="Pro residues" evidence="1">
    <location>
        <begin position="271"/>
        <end position="280"/>
    </location>
</feature>
<feature type="region of interest" description="Disordered" evidence="1">
    <location>
        <begin position="311"/>
        <end position="347"/>
    </location>
</feature>
<comment type="caution">
    <text evidence="2">The sequence shown here is derived from an EMBL/GenBank/DDBJ whole genome shotgun (WGS) entry which is preliminary data.</text>
</comment>
<feature type="compositionally biased region" description="Low complexity" evidence="1">
    <location>
        <begin position="153"/>
        <end position="164"/>
    </location>
</feature>
<feature type="compositionally biased region" description="Pro residues" evidence="1">
    <location>
        <begin position="374"/>
        <end position="384"/>
    </location>
</feature>
<dbReference type="AlphaFoldDB" id="A0AAW0MUU9"/>
<accession>A0AAW0MUU9</accession>
<feature type="region of interest" description="Disordered" evidence="1">
    <location>
        <begin position="656"/>
        <end position="677"/>
    </location>
</feature>
<feature type="region of interest" description="Disordered" evidence="1">
    <location>
        <begin position="153"/>
        <end position="204"/>
    </location>
</feature>
<dbReference type="EMBL" id="JBBPFD010000019">
    <property type="protein sequence ID" value="KAK7885872.1"/>
    <property type="molecule type" value="Genomic_DNA"/>
</dbReference>
<dbReference type="Proteomes" id="UP001460270">
    <property type="component" value="Unassembled WGS sequence"/>
</dbReference>
<feature type="compositionally biased region" description="Polar residues" evidence="1">
    <location>
        <begin position="361"/>
        <end position="370"/>
    </location>
</feature>
<feature type="region of interest" description="Disordered" evidence="1">
    <location>
        <begin position="257"/>
        <end position="289"/>
    </location>
</feature>
<feature type="compositionally biased region" description="Low complexity" evidence="1">
    <location>
        <begin position="177"/>
        <end position="191"/>
    </location>
</feature>
<feature type="compositionally biased region" description="Polar residues" evidence="1">
    <location>
        <begin position="311"/>
        <end position="322"/>
    </location>
</feature>
<organism evidence="2 3">
    <name type="scientific">Mugilogobius chulae</name>
    <name type="common">yellowstripe goby</name>
    <dbReference type="NCBI Taxonomy" id="88201"/>
    <lineage>
        <taxon>Eukaryota</taxon>
        <taxon>Metazoa</taxon>
        <taxon>Chordata</taxon>
        <taxon>Craniata</taxon>
        <taxon>Vertebrata</taxon>
        <taxon>Euteleostomi</taxon>
        <taxon>Actinopterygii</taxon>
        <taxon>Neopterygii</taxon>
        <taxon>Teleostei</taxon>
        <taxon>Neoteleostei</taxon>
        <taxon>Acanthomorphata</taxon>
        <taxon>Gobiaria</taxon>
        <taxon>Gobiiformes</taxon>
        <taxon>Gobioidei</taxon>
        <taxon>Gobiidae</taxon>
        <taxon>Gobionellinae</taxon>
        <taxon>Mugilogobius</taxon>
    </lineage>
</organism>
<keyword evidence="3" id="KW-1185">Reference proteome</keyword>
<feature type="region of interest" description="Disordered" evidence="1">
    <location>
        <begin position="361"/>
        <end position="386"/>
    </location>
</feature>
<evidence type="ECO:0000313" key="2">
    <source>
        <dbReference type="EMBL" id="KAK7885872.1"/>
    </source>
</evidence>
<name>A0AAW0MUU9_9GOBI</name>
<feature type="compositionally biased region" description="Pro residues" evidence="1">
    <location>
        <begin position="192"/>
        <end position="202"/>
    </location>
</feature>
<gene>
    <name evidence="2" type="ORF">WMY93_025493</name>
</gene>
<feature type="compositionally biased region" description="Pro residues" evidence="1">
    <location>
        <begin position="323"/>
        <end position="345"/>
    </location>
</feature>